<keyword evidence="1" id="KW-0812">Transmembrane</keyword>
<protein>
    <submittedName>
        <fullName evidence="3">Uncharacterized protein</fullName>
    </submittedName>
</protein>
<accession>A0AAD5KG72</accession>
<keyword evidence="1" id="KW-0472">Membrane</keyword>
<reference evidence="3" key="2">
    <citation type="submission" date="2023-02" db="EMBL/GenBank/DDBJ databases">
        <authorList>
            <consortium name="DOE Joint Genome Institute"/>
            <person name="Mondo S.J."/>
            <person name="Chang Y."/>
            <person name="Wang Y."/>
            <person name="Ahrendt S."/>
            <person name="Andreopoulos W."/>
            <person name="Barry K."/>
            <person name="Beard J."/>
            <person name="Benny G.L."/>
            <person name="Blankenship S."/>
            <person name="Bonito G."/>
            <person name="Cuomo C."/>
            <person name="Desiro A."/>
            <person name="Gervers K.A."/>
            <person name="Hundley H."/>
            <person name="Kuo A."/>
            <person name="LaButti K."/>
            <person name="Lang B.F."/>
            <person name="Lipzen A."/>
            <person name="O'Donnell K."/>
            <person name="Pangilinan J."/>
            <person name="Reynolds N."/>
            <person name="Sandor L."/>
            <person name="Smith M.W."/>
            <person name="Tsang A."/>
            <person name="Grigoriev I.V."/>
            <person name="Stajich J.E."/>
            <person name="Spatafora J.W."/>
        </authorList>
    </citation>
    <scope>NUCLEOTIDE SEQUENCE</scope>
    <source>
        <strain evidence="3">RSA 2281</strain>
    </source>
</reference>
<feature type="transmembrane region" description="Helical" evidence="1">
    <location>
        <begin position="149"/>
        <end position="170"/>
    </location>
</feature>
<gene>
    <name evidence="3" type="ORF">BDA99DRAFT_501666</name>
</gene>
<sequence>MAIKFMLSVVMGLPIATLTLRHFMTLPFGPHLDALCPGYKGTDLTGIVSIDNLLCKVINIFTHAINDPLGNIISWLLLGLFASVLAIWAIEGSRVKANALLGAVALWGMAANLFTVSALIFALWIPMYYFCYGDNNSNIPDYSIKSARATAILIAVLAGFVIPSMVMLLAGEPFSHTQTVAITLWQFAPLVVAPIYLFSTSTFACMEEPMESRINYQAQQKRRVADQKSAVETVHLVLGVMNAICYYVLLFRAGGRGLLNVETFVDLWTLYRDKLTAMSIEQTGFISASNFFLVDLVICWAGCAFWSLLESGFSGLLVLVVGSIFTGPGGGVSLYAAYRESYVQDNDRLVVKSE</sequence>
<dbReference type="AlphaFoldDB" id="A0AAD5KG72"/>
<feature type="transmembrane region" description="Helical" evidence="1">
    <location>
        <begin position="102"/>
        <end position="129"/>
    </location>
</feature>
<evidence type="ECO:0000313" key="3">
    <source>
        <dbReference type="EMBL" id="KAI9270402.1"/>
    </source>
</evidence>
<evidence type="ECO:0000256" key="1">
    <source>
        <dbReference type="SAM" id="Phobius"/>
    </source>
</evidence>
<feature type="transmembrane region" description="Helical" evidence="1">
    <location>
        <begin position="284"/>
        <end position="309"/>
    </location>
</feature>
<dbReference type="Proteomes" id="UP001209540">
    <property type="component" value="Unassembled WGS sequence"/>
</dbReference>
<dbReference type="EMBL" id="JAIXMP010000007">
    <property type="protein sequence ID" value="KAI9270402.1"/>
    <property type="molecule type" value="Genomic_DNA"/>
</dbReference>
<keyword evidence="4" id="KW-1185">Reference proteome</keyword>
<feature type="transmembrane region" description="Helical" evidence="1">
    <location>
        <begin position="233"/>
        <end position="251"/>
    </location>
</feature>
<feature type="transmembrane region" description="Helical" evidence="1">
    <location>
        <begin position="72"/>
        <end position="90"/>
    </location>
</feature>
<reference evidence="3" key="1">
    <citation type="journal article" date="2022" name="IScience">
        <title>Evolution of zygomycete secretomes and the origins of terrestrial fungal ecologies.</title>
        <authorList>
            <person name="Chang Y."/>
            <person name="Wang Y."/>
            <person name="Mondo S."/>
            <person name="Ahrendt S."/>
            <person name="Andreopoulos W."/>
            <person name="Barry K."/>
            <person name="Beard J."/>
            <person name="Benny G.L."/>
            <person name="Blankenship S."/>
            <person name="Bonito G."/>
            <person name="Cuomo C."/>
            <person name="Desiro A."/>
            <person name="Gervers K.A."/>
            <person name="Hundley H."/>
            <person name="Kuo A."/>
            <person name="LaButti K."/>
            <person name="Lang B.F."/>
            <person name="Lipzen A."/>
            <person name="O'Donnell K."/>
            <person name="Pangilinan J."/>
            <person name="Reynolds N."/>
            <person name="Sandor L."/>
            <person name="Smith M.E."/>
            <person name="Tsang A."/>
            <person name="Grigoriev I.V."/>
            <person name="Stajich J.E."/>
            <person name="Spatafora J.W."/>
        </authorList>
    </citation>
    <scope>NUCLEOTIDE SEQUENCE</scope>
    <source>
        <strain evidence="3">RSA 2281</strain>
    </source>
</reference>
<feature type="transmembrane region" description="Helical" evidence="1">
    <location>
        <begin position="315"/>
        <end position="338"/>
    </location>
</feature>
<organism evidence="3 4">
    <name type="scientific">Phascolomyces articulosus</name>
    <dbReference type="NCBI Taxonomy" id="60185"/>
    <lineage>
        <taxon>Eukaryota</taxon>
        <taxon>Fungi</taxon>
        <taxon>Fungi incertae sedis</taxon>
        <taxon>Mucoromycota</taxon>
        <taxon>Mucoromycotina</taxon>
        <taxon>Mucoromycetes</taxon>
        <taxon>Mucorales</taxon>
        <taxon>Lichtheimiaceae</taxon>
        <taxon>Phascolomyces</taxon>
    </lineage>
</organism>
<keyword evidence="2" id="KW-0732">Signal</keyword>
<evidence type="ECO:0000313" key="4">
    <source>
        <dbReference type="Proteomes" id="UP001209540"/>
    </source>
</evidence>
<feature type="transmembrane region" description="Helical" evidence="1">
    <location>
        <begin position="182"/>
        <end position="199"/>
    </location>
</feature>
<feature type="chain" id="PRO_5042264853" evidence="2">
    <location>
        <begin position="22"/>
        <end position="354"/>
    </location>
</feature>
<keyword evidence="1" id="KW-1133">Transmembrane helix</keyword>
<feature type="signal peptide" evidence="2">
    <location>
        <begin position="1"/>
        <end position="21"/>
    </location>
</feature>
<evidence type="ECO:0000256" key="2">
    <source>
        <dbReference type="SAM" id="SignalP"/>
    </source>
</evidence>
<comment type="caution">
    <text evidence="3">The sequence shown here is derived from an EMBL/GenBank/DDBJ whole genome shotgun (WGS) entry which is preliminary data.</text>
</comment>
<proteinExistence type="predicted"/>
<name>A0AAD5KG72_9FUNG</name>